<accession>A0A2I0UGI7</accession>
<dbReference type="Proteomes" id="UP000233556">
    <property type="component" value="Unassembled WGS sequence"/>
</dbReference>
<gene>
    <name evidence="1" type="ORF">llap_4528</name>
</gene>
<evidence type="ECO:0000313" key="1">
    <source>
        <dbReference type="EMBL" id="PKU45158.1"/>
    </source>
</evidence>
<protein>
    <submittedName>
        <fullName evidence="1">Protein pxr1-like</fullName>
    </submittedName>
</protein>
<dbReference type="AlphaFoldDB" id="A0A2I0UGI7"/>
<reference evidence="2" key="2">
    <citation type="submission" date="2017-12" db="EMBL/GenBank/DDBJ databases">
        <title>Genome sequence of the Bar-tailed Godwit (Limosa lapponica baueri).</title>
        <authorList>
            <person name="Lima N.C.B."/>
            <person name="Parody-Merino A.M."/>
            <person name="Battley P.F."/>
            <person name="Fidler A.E."/>
            <person name="Prosdocimi F."/>
        </authorList>
    </citation>
    <scope>NUCLEOTIDE SEQUENCE [LARGE SCALE GENOMIC DNA]</scope>
</reference>
<sequence>MRQHCTATATKPNWILDCIHMGITLDTPSLPLSEAQIWYKAQAKLTHNTDHQTPKQFQELISQHLTFGNLLNILVNQNFVVVAELCFFYLKSAKRKSSNPQIHCSKLNFWVQWQQRPGPEDINNRANMKLDMLVDRCPSIIKRVATHLAYFRMIIGVYVLPRHCNRKMVPQRSQEPQVTAGWPGRVLTDMGAVPPHLSREDPVMETRVKQQDSDHQAPVTVQDQGQERIYKVRVRTDPPLAKAKPISGGGGTGITYLRKGKRSLHNSNCSWKRGVRICEKNHSANTEASEEGGGGGAPGAGAEIPLQPVVNTVMSEAVLLQPMEVYSGAHILLQPTEDPMLEQVDD</sequence>
<keyword evidence="2" id="KW-1185">Reference proteome</keyword>
<evidence type="ECO:0000313" key="2">
    <source>
        <dbReference type="Proteomes" id="UP000233556"/>
    </source>
</evidence>
<organism evidence="1 2">
    <name type="scientific">Limosa lapponica baueri</name>
    <dbReference type="NCBI Taxonomy" id="1758121"/>
    <lineage>
        <taxon>Eukaryota</taxon>
        <taxon>Metazoa</taxon>
        <taxon>Chordata</taxon>
        <taxon>Craniata</taxon>
        <taxon>Vertebrata</taxon>
        <taxon>Euteleostomi</taxon>
        <taxon>Archelosauria</taxon>
        <taxon>Archosauria</taxon>
        <taxon>Dinosauria</taxon>
        <taxon>Saurischia</taxon>
        <taxon>Theropoda</taxon>
        <taxon>Coelurosauria</taxon>
        <taxon>Aves</taxon>
        <taxon>Neognathae</taxon>
        <taxon>Neoaves</taxon>
        <taxon>Charadriiformes</taxon>
        <taxon>Scolopacidae</taxon>
        <taxon>Limosa</taxon>
    </lineage>
</organism>
<reference evidence="2" key="1">
    <citation type="submission" date="2017-11" db="EMBL/GenBank/DDBJ databases">
        <authorList>
            <person name="Lima N.C."/>
            <person name="Parody-Merino A.M."/>
            <person name="Battley P.F."/>
            <person name="Fidler A.E."/>
            <person name="Prosdocimi F."/>
        </authorList>
    </citation>
    <scope>NUCLEOTIDE SEQUENCE [LARGE SCALE GENOMIC DNA]</scope>
</reference>
<name>A0A2I0UGI7_LIMLA</name>
<proteinExistence type="predicted"/>
<dbReference type="EMBL" id="KZ505776">
    <property type="protein sequence ID" value="PKU45158.1"/>
    <property type="molecule type" value="Genomic_DNA"/>
</dbReference>